<evidence type="ECO:0000313" key="2">
    <source>
        <dbReference type="EMBL" id="KAD6454609.1"/>
    </source>
</evidence>
<feature type="compositionally biased region" description="Basic residues" evidence="1">
    <location>
        <begin position="56"/>
        <end position="66"/>
    </location>
</feature>
<reference evidence="2 3" key="1">
    <citation type="submission" date="2019-05" db="EMBL/GenBank/DDBJ databases">
        <title>Mikania micrantha, genome provides insights into the molecular mechanism of rapid growth.</title>
        <authorList>
            <person name="Liu B."/>
        </authorList>
    </citation>
    <scope>NUCLEOTIDE SEQUENCE [LARGE SCALE GENOMIC DNA]</scope>
    <source>
        <strain evidence="2">NLD-2019</strain>
        <tissue evidence="2">Leaf</tissue>
    </source>
</reference>
<sequence>MSATSSIDHHHHRWPPSPNHSSTPTLNLPPWWRHRQTSCNGVSYTRCSVQTPAKPRQPHRQSRRRPSFSAPSGADSGGATDSDGARSMVVESLADDGEVGRW</sequence>
<protein>
    <submittedName>
        <fullName evidence="2">Uncharacterized protein</fullName>
    </submittedName>
</protein>
<name>A0A5N6PIP1_9ASTR</name>
<feature type="compositionally biased region" description="Acidic residues" evidence="1">
    <location>
        <begin position="93"/>
        <end position="102"/>
    </location>
</feature>
<feature type="compositionally biased region" description="Low complexity" evidence="1">
    <location>
        <begin position="67"/>
        <end position="82"/>
    </location>
</feature>
<evidence type="ECO:0000313" key="3">
    <source>
        <dbReference type="Proteomes" id="UP000326396"/>
    </source>
</evidence>
<dbReference type="Proteomes" id="UP000326396">
    <property type="component" value="Linkage Group LG12"/>
</dbReference>
<proteinExistence type="predicted"/>
<dbReference type="AlphaFoldDB" id="A0A5N6PIP1"/>
<gene>
    <name evidence="2" type="ORF">E3N88_09315</name>
</gene>
<comment type="caution">
    <text evidence="2">The sequence shown here is derived from an EMBL/GenBank/DDBJ whole genome shotgun (WGS) entry which is preliminary data.</text>
</comment>
<dbReference type="EMBL" id="SZYD01000004">
    <property type="protein sequence ID" value="KAD6454609.1"/>
    <property type="molecule type" value="Genomic_DNA"/>
</dbReference>
<evidence type="ECO:0000256" key="1">
    <source>
        <dbReference type="SAM" id="MobiDB-lite"/>
    </source>
</evidence>
<feature type="region of interest" description="Disordered" evidence="1">
    <location>
        <begin position="1"/>
        <end position="102"/>
    </location>
</feature>
<feature type="compositionally biased region" description="Polar residues" evidence="1">
    <location>
        <begin position="37"/>
        <end position="51"/>
    </location>
</feature>
<accession>A0A5N6PIP1</accession>
<organism evidence="2 3">
    <name type="scientific">Mikania micrantha</name>
    <name type="common">bitter vine</name>
    <dbReference type="NCBI Taxonomy" id="192012"/>
    <lineage>
        <taxon>Eukaryota</taxon>
        <taxon>Viridiplantae</taxon>
        <taxon>Streptophyta</taxon>
        <taxon>Embryophyta</taxon>
        <taxon>Tracheophyta</taxon>
        <taxon>Spermatophyta</taxon>
        <taxon>Magnoliopsida</taxon>
        <taxon>eudicotyledons</taxon>
        <taxon>Gunneridae</taxon>
        <taxon>Pentapetalae</taxon>
        <taxon>asterids</taxon>
        <taxon>campanulids</taxon>
        <taxon>Asterales</taxon>
        <taxon>Asteraceae</taxon>
        <taxon>Asteroideae</taxon>
        <taxon>Heliantheae alliance</taxon>
        <taxon>Eupatorieae</taxon>
        <taxon>Mikania</taxon>
    </lineage>
</organism>
<keyword evidence="3" id="KW-1185">Reference proteome</keyword>